<dbReference type="eggNOG" id="KOG2119">
    <property type="taxonomic scope" value="Eukaryota"/>
</dbReference>
<evidence type="ECO:0000256" key="1">
    <source>
        <dbReference type="SAM" id="MobiDB-lite"/>
    </source>
</evidence>
<name>B0X6N7_CULQU</name>
<dbReference type="InParanoid" id="B0X6N7"/>
<reference evidence="3" key="1">
    <citation type="submission" date="2007-03" db="EMBL/GenBank/DDBJ databases">
        <title>Annotation of Culex pipiens quinquefasciatus.</title>
        <authorList>
            <consortium name="The Broad Institute Genome Sequencing Platform"/>
            <person name="Atkinson P.W."/>
            <person name="Hemingway J."/>
            <person name="Christensen B.M."/>
            <person name="Higgs S."/>
            <person name="Kodira C."/>
            <person name="Hannick L."/>
            <person name="Megy K."/>
            <person name="O'Leary S."/>
            <person name="Pearson M."/>
            <person name="Haas B.J."/>
            <person name="Mauceli E."/>
            <person name="Wortman J.R."/>
            <person name="Lee N.H."/>
            <person name="Guigo R."/>
            <person name="Stanke M."/>
            <person name="Alvarado L."/>
            <person name="Amedeo P."/>
            <person name="Antoine C.H."/>
            <person name="Arensburger P."/>
            <person name="Bidwell S.L."/>
            <person name="Crawford M."/>
            <person name="Camaro F."/>
            <person name="Devon K."/>
            <person name="Engels R."/>
            <person name="Hammond M."/>
            <person name="Howarth C."/>
            <person name="Koehrsen M."/>
            <person name="Lawson D."/>
            <person name="Montgomery P."/>
            <person name="Nene V."/>
            <person name="Nusbaum C."/>
            <person name="Puiu D."/>
            <person name="Romero-Severson J."/>
            <person name="Severson D.W."/>
            <person name="Shumway M."/>
            <person name="Sisk P."/>
            <person name="Stolte C."/>
            <person name="Zeng Q."/>
            <person name="Eisenstadt E."/>
            <person name="Fraser-Liggett C."/>
            <person name="Strausberg R."/>
            <person name="Galagan J."/>
            <person name="Birren B."/>
            <person name="Collins F.H."/>
        </authorList>
    </citation>
    <scope>NUCLEOTIDE SEQUENCE [LARGE SCALE GENOMIC DNA]</scope>
    <source>
        <strain evidence="3">JHB</strain>
    </source>
</reference>
<evidence type="ECO:0000259" key="2">
    <source>
        <dbReference type="Pfam" id="PF01693"/>
    </source>
</evidence>
<keyword evidence="5" id="KW-1185">Reference proteome</keyword>
<dbReference type="EMBL" id="DS232419">
    <property type="protein sequence ID" value="EDS41520.1"/>
    <property type="molecule type" value="Genomic_DNA"/>
</dbReference>
<evidence type="ECO:0000313" key="4">
    <source>
        <dbReference type="EnsemblMetazoa" id="CPIJ015353-PA"/>
    </source>
</evidence>
<dbReference type="OrthoDB" id="730489at2759"/>
<dbReference type="Proteomes" id="UP000002320">
    <property type="component" value="Unassembled WGS sequence"/>
</dbReference>
<sequence>MSPVEIQSPVDGDEDSSRERNSASGSTYSSPLDPRTLVRNLPFYAVARGRSGGVYLTFHVCGGRLKNFPIRQQTDEEPFELINAYPIHDVYRDYYTQLEADNAGKFSSIEFINKESFRNRMSRTERDFLLEENVSGLQAGAGEYPLEWDMDNDGLIENKSPEDLTYLNVCYL</sequence>
<dbReference type="EnsemblMetazoa" id="CPIJ015353-RA">
    <property type="protein sequence ID" value="CPIJ015353-PA"/>
    <property type="gene ID" value="CPIJ015353"/>
</dbReference>
<evidence type="ECO:0000313" key="3">
    <source>
        <dbReference type="EMBL" id="EDS41520.1"/>
    </source>
</evidence>
<dbReference type="AlphaFoldDB" id="B0X6N7"/>
<feature type="region of interest" description="Disordered" evidence="1">
    <location>
        <begin position="1"/>
        <end position="31"/>
    </location>
</feature>
<dbReference type="InterPro" id="IPR011320">
    <property type="entry name" value="RNase_H1_N"/>
</dbReference>
<dbReference type="Pfam" id="PF01693">
    <property type="entry name" value="Cauli_VI"/>
    <property type="match status" value="1"/>
</dbReference>
<reference evidence="4" key="2">
    <citation type="submission" date="2021-02" db="UniProtKB">
        <authorList>
            <consortium name="EnsemblMetazoa"/>
        </authorList>
    </citation>
    <scope>IDENTIFICATION</scope>
    <source>
        <strain evidence="4">JHB</strain>
    </source>
</reference>
<gene>
    <name evidence="4" type="primary">6048379</name>
    <name evidence="3" type="ORF">CpipJ_CPIJ015353</name>
</gene>
<feature type="domain" description="Ribonuclease H1 N-terminal" evidence="2">
    <location>
        <begin position="42"/>
        <end position="69"/>
    </location>
</feature>
<dbReference type="VEuPathDB" id="VectorBase:CPIJ015353"/>
<dbReference type="STRING" id="7176.B0X6N7"/>
<organism>
    <name type="scientific">Culex quinquefasciatus</name>
    <name type="common">Southern house mosquito</name>
    <name type="synonym">Culex pungens</name>
    <dbReference type="NCBI Taxonomy" id="7176"/>
    <lineage>
        <taxon>Eukaryota</taxon>
        <taxon>Metazoa</taxon>
        <taxon>Ecdysozoa</taxon>
        <taxon>Arthropoda</taxon>
        <taxon>Hexapoda</taxon>
        <taxon>Insecta</taxon>
        <taxon>Pterygota</taxon>
        <taxon>Neoptera</taxon>
        <taxon>Endopterygota</taxon>
        <taxon>Diptera</taxon>
        <taxon>Nematocera</taxon>
        <taxon>Culicoidea</taxon>
        <taxon>Culicidae</taxon>
        <taxon>Culicinae</taxon>
        <taxon>Culicini</taxon>
        <taxon>Culex</taxon>
        <taxon>Culex</taxon>
    </lineage>
</organism>
<proteinExistence type="predicted"/>
<dbReference type="KEGG" id="cqu:CpipJ_CPIJ015353"/>
<protein>
    <submittedName>
        <fullName evidence="3">Bile acid beta-glucosidase</fullName>
    </submittedName>
</protein>
<dbReference type="VEuPathDB" id="VectorBase:CQUJHB011873"/>
<accession>B0X6N7</accession>
<dbReference type="HOGENOM" id="CLU_1556796_0_0_1"/>
<evidence type="ECO:0000313" key="5">
    <source>
        <dbReference type="Proteomes" id="UP000002320"/>
    </source>
</evidence>